<reference evidence="15 16" key="1">
    <citation type="journal article" date="2018" name="Int. J. Syst. Evol. Microbiol.">
        <title>Adhaeribacter swui sp. nov., isolated from wet mud.</title>
        <authorList>
            <person name="Kim D.U."/>
            <person name="Kim K.W."/>
            <person name="Kang M.S."/>
            <person name="Kim J.Y."/>
            <person name="Jang J.H."/>
            <person name="Kim M.K."/>
        </authorList>
    </citation>
    <scope>NUCLEOTIDE SEQUENCE [LARGE SCALE GENOMIC DNA]</scope>
    <source>
        <strain evidence="15 16">KCTC 52873</strain>
        <plasmid evidence="15">unnamed1</plasmid>
    </source>
</reference>
<evidence type="ECO:0000256" key="11">
    <source>
        <dbReference type="RuleBase" id="RU003357"/>
    </source>
</evidence>
<dbReference type="Gene3D" id="2.40.170.20">
    <property type="entry name" value="TonB-dependent receptor, beta-barrel domain"/>
    <property type="match status" value="1"/>
</dbReference>
<keyword evidence="3 10" id="KW-1134">Transmembrane beta strand</keyword>
<evidence type="ECO:0000256" key="8">
    <source>
        <dbReference type="ARBA" id="ARBA00023170"/>
    </source>
</evidence>
<feature type="domain" description="TonB-dependent receptor-like beta-barrel" evidence="13">
    <location>
        <begin position="296"/>
        <end position="681"/>
    </location>
</feature>
<evidence type="ECO:0000256" key="5">
    <source>
        <dbReference type="ARBA" id="ARBA00022729"/>
    </source>
</evidence>
<dbReference type="PANTHER" id="PTHR30069">
    <property type="entry name" value="TONB-DEPENDENT OUTER MEMBRANE RECEPTOR"/>
    <property type="match status" value="1"/>
</dbReference>
<dbReference type="GO" id="GO:0009279">
    <property type="term" value="C:cell outer membrane"/>
    <property type="evidence" value="ECO:0007669"/>
    <property type="project" value="UniProtKB-SubCell"/>
</dbReference>
<proteinExistence type="inferred from homology"/>
<geneLocation type="plasmid" evidence="15 16">
    <name>unnamed1</name>
</geneLocation>
<dbReference type="InterPro" id="IPR008969">
    <property type="entry name" value="CarboxyPept-like_regulatory"/>
</dbReference>
<dbReference type="AlphaFoldDB" id="A0A7G7G207"/>
<evidence type="ECO:0000313" key="15">
    <source>
        <dbReference type="EMBL" id="QNF31191.1"/>
    </source>
</evidence>
<dbReference type="InterPro" id="IPR012910">
    <property type="entry name" value="Plug_dom"/>
</dbReference>
<dbReference type="PANTHER" id="PTHR30069:SF29">
    <property type="entry name" value="HEMOGLOBIN AND HEMOGLOBIN-HAPTOGLOBIN-BINDING PROTEIN 1-RELATED"/>
    <property type="match status" value="1"/>
</dbReference>
<name>A0A7G7G207_9BACT</name>
<evidence type="ECO:0000256" key="4">
    <source>
        <dbReference type="ARBA" id="ARBA00022692"/>
    </source>
</evidence>
<dbReference type="RefSeq" id="WP_185269873.1">
    <property type="nucleotide sequence ID" value="NZ_CP055154.1"/>
</dbReference>
<evidence type="ECO:0000256" key="10">
    <source>
        <dbReference type="PROSITE-ProRule" id="PRU01360"/>
    </source>
</evidence>
<organism evidence="15 16">
    <name type="scientific">Adhaeribacter swui</name>
    <dbReference type="NCBI Taxonomy" id="2086471"/>
    <lineage>
        <taxon>Bacteria</taxon>
        <taxon>Pseudomonadati</taxon>
        <taxon>Bacteroidota</taxon>
        <taxon>Cytophagia</taxon>
        <taxon>Cytophagales</taxon>
        <taxon>Hymenobacteraceae</taxon>
        <taxon>Adhaeribacter</taxon>
    </lineage>
</organism>
<gene>
    <name evidence="15" type="ORF">HUW51_00090</name>
</gene>
<evidence type="ECO:0000256" key="1">
    <source>
        <dbReference type="ARBA" id="ARBA00004571"/>
    </source>
</evidence>
<evidence type="ECO:0000256" key="6">
    <source>
        <dbReference type="ARBA" id="ARBA00023077"/>
    </source>
</evidence>
<comment type="subcellular location">
    <subcellularLocation>
        <location evidence="1 10">Cell outer membrane</location>
        <topology evidence="1 10">Multi-pass membrane protein</topology>
    </subcellularLocation>
</comment>
<evidence type="ECO:0000256" key="2">
    <source>
        <dbReference type="ARBA" id="ARBA00022448"/>
    </source>
</evidence>
<dbReference type="SUPFAM" id="SSF56935">
    <property type="entry name" value="Porins"/>
    <property type="match status" value="1"/>
</dbReference>
<keyword evidence="16" id="KW-1185">Reference proteome</keyword>
<sequence>MKKILIILLLCSSNLLYAQNSFTAVIKDDKSGEALIGASAIIKQLMLGATSNANGRLTIPNIPDGTYIISFSYIGFIEARKEITFPLADPNEIFAISLEPSGLSLGEVTVTATRTNSRIEDIPIRVEVIGQEEIEEKANMKPGNISMLLSESSGIQTQQTSATSGNISIRIQGLDGRYTQILKDGFPLYSGFSSGLSLMQIPPLDLKQVELIKGASSALYGGDAVAGIINLVSKTPTETPEWSVLLNQTHKGGRDVSSFFSNRKEKLGITFLASQSTQNAYDVNKEGFTDLPELQQNTLSPKAYYYINDSTTLSLGITSSFETRSGGDIFAIKDQPTAQNAFVERNRSSRHFSQLRFDKKLQHNRNLTFKNSFSYFQRNISVLDVAFGGKQLSSYTEASYLLPSAHNTAVIGVNLNSDAFRENQRLNPLTRNYSYVTAGAFIQNDWRVQDNFTVQAGLRTDLQSKYGAFVLPRLSLLYKFTPRWSARAGGGLAYKTPTIFNADTEQLAFQNVASIAPDVKAERAAGANMDVNYNGVLFDEVSFSFNQAFYYTRLKYPLLAHADVNTNIISYGNAPQPIDTRGFETNVRFAVEDFKFFAAYTFINTLKRYDPEQRHLELTPKHKLVLTLVYEKEKSFRGGLEGFYTGQQYLSNGQRSPDYWVMGLMGEKMFKHFSLIANLENFTDTRQTRFGQVVLPPYKRPSFRQIYAPLDGFIANLAVKVTLK</sequence>
<dbReference type="Gene3D" id="2.170.130.10">
    <property type="entry name" value="TonB-dependent receptor, plug domain"/>
    <property type="match status" value="1"/>
</dbReference>
<accession>A0A7G7G207</accession>
<keyword evidence="9 10" id="KW-0998">Cell outer membrane</keyword>
<keyword evidence="6 11" id="KW-0798">TonB box</keyword>
<dbReference type="SUPFAM" id="SSF49464">
    <property type="entry name" value="Carboxypeptidase regulatory domain-like"/>
    <property type="match status" value="1"/>
</dbReference>
<dbReference type="InterPro" id="IPR000531">
    <property type="entry name" value="Beta-barrel_TonB"/>
</dbReference>
<keyword evidence="8 15" id="KW-0675">Receptor</keyword>
<dbReference type="Gene3D" id="2.60.40.1120">
    <property type="entry name" value="Carboxypeptidase-like, regulatory domain"/>
    <property type="match status" value="1"/>
</dbReference>
<evidence type="ECO:0000259" key="14">
    <source>
        <dbReference type="Pfam" id="PF07715"/>
    </source>
</evidence>
<protein>
    <submittedName>
        <fullName evidence="15">TonB-dependent receptor</fullName>
    </submittedName>
</protein>
<dbReference type="KEGG" id="aswu:HUW51_00090"/>
<evidence type="ECO:0000256" key="3">
    <source>
        <dbReference type="ARBA" id="ARBA00022452"/>
    </source>
</evidence>
<keyword evidence="2 10" id="KW-0813">Transport</keyword>
<dbReference type="Proteomes" id="UP000515237">
    <property type="component" value="Plasmid unnamed1"/>
</dbReference>
<dbReference type="EMBL" id="CP055154">
    <property type="protein sequence ID" value="QNF31191.1"/>
    <property type="molecule type" value="Genomic_DNA"/>
</dbReference>
<dbReference type="InterPro" id="IPR036942">
    <property type="entry name" value="Beta-barrel_TonB_sf"/>
</dbReference>
<dbReference type="Pfam" id="PF00593">
    <property type="entry name" value="TonB_dep_Rec_b-barrel"/>
    <property type="match status" value="1"/>
</dbReference>
<dbReference type="GO" id="GO:0015344">
    <property type="term" value="F:siderophore uptake transmembrane transporter activity"/>
    <property type="evidence" value="ECO:0007669"/>
    <property type="project" value="TreeGrafter"/>
</dbReference>
<feature type="chain" id="PRO_5028888729" evidence="12">
    <location>
        <begin position="19"/>
        <end position="724"/>
    </location>
</feature>
<evidence type="ECO:0000256" key="7">
    <source>
        <dbReference type="ARBA" id="ARBA00023136"/>
    </source>
</evidence>
<keyword evidence="15" id="KW-0614">Plasmid</keyword>
<keyword evidence="4 10" id="KW-0812">Transmembrane</keyword>
<dbReference type="InterPro" id="IPR037066">
    <property type="entry name" value="Plug_dom_sf"/>
</dbReference>
<keyword evidence="5 12" id="KW-0732">Signal</keyword>
<dbReference type="Pfam" id="PF07715">
    <property type="entry name" value="Plug"/>
    <property type="match status" value="1"/>
</dbReference>
<dbReference type="GO" id="GO:0044718">
    <property type="term" value="P:siderophore transmembrane transport"/>
    <property type="evidence" value="ECO:0007669"/>
    <property type="project" value="TreeGrafter"/>
</dbReference>
<evidence type="ECO:0000256" key="12">
    <source>
        <dbReference type="SAM" id="SignalP"/>
    </source>
</evidence>
<feature type="signal peptide" evidence="12">
    <location>
        <begin position="1"/>
        <end position="18"/>
    </location>
</feature>
<dbReference type="InterPro" id="IPR039426">
    <property type="entry name" value="TonB-dep_rcpt-like"/>
</dbReference>
<evidence type="ECO:0000313" key="16">
    <source>
        <dbReference type="Proteomes" id="UP000515237"/>
    </source>
</evidence>
<evidence type="ECO:0000256" key="9">
    <source>
        <dbReference type="ARBA" id="ARBA00023237"/>
    </source>
</evidence>
<evidence type="ECO:0000259" key="13">
    <source>
        <dbReference type="Pfam" id="PF00593"/>
    </source>
</evidence>
<keyword evidence="7 10" id="KW-0472">Membrane</keyword>
<comment type="similarity">
    <text evidence="10 11">Belongs to the TonB-dependent receptor family.</text>
</comment>
<feature type="domain" description="TonB-dependent receptor plug" evidence="14">
    <location>
        <begin position="119"/>
        <end position="228"/>
    </location>
</feature>
<dbReference type="PROSITE" id="PS52016">
    <property type="entry name" value="TONB_DEPENDENT_REC_3"/>
    <property type="match status" value="1"/>
</dbReference>
<dbReference type="Pfam" id="PF13715">
    <property type="entry name" value="CarbopepD_reg_2"/>
    <property type="match status" value="1"/>
</dbReference>